<protein>
    <submittedName>
        <fullName evidence="1">Uncharacterized protein</fullName>
    </submittedName>
</protein>
<keyword evidence="2" id="KW-1185">Reference proteome</keyword>
<reference evidence="1 2" key="1">
    <citation type="journal article" date="2017" name="Viruses">
        <title>Differential Effect of Newly Isolated Phages Belonging to PB1-Like, phiKZ-Like and LUZ24-Like Viruses against Multi-Drug Resistant Pseudomonas aeruginosa under Varying Growth Conditions.</title>
        <authorList>
            <person name="Latz S."/>
            <person name="Kruttgen A."/>
            <person name="Hafner H."/>
            <person name="Buhl E.M."/>
            <person name="Ritter K."/>
            <person name="Horz H.P."/>
        </authorList>
    </citation>
    <scope>NUCLEOTIDE SEQUENCE [LARGE SCALE GENOMIC DNA]</scope>
</reference>
<evidence type="ECO:0000313" key="1">
    <source>
        <dbReference type="EMBL" id="ATN94668.1"/>
    </source>
</evidence>
<sequence>MLFKDELCIENILVKEKLYLVKNIGRTREVYPNPEVMYKDIKKFTKTYGVIPMQFLGPLLHEIVEREDFALREKEAQKFIDNNPYTLVEPIGNIHLDYVIRNYIIPTTTDPDCNKFTINLYKYKEFLEEVTNRLNMRPFWAGWMPNRNYLLAMRERLLTIQDIVEN</sequence>
<organism evidence="1 2">
    <name type="scientific">Pseudomonas phage SL2</name>
    <dbReference type="NCBI Taxonomy" id="2041345"/>
    <lineage>
        <taxon>Viruses</taxon>
        <taxon>Duplodnaviria</taxon>
        <taxon>Heunggongvirae</taxon>
        <taxon>Uroviricota</taxon>
        <taxon>Caudoviricetes</taxon>
        <taxon>Chimalliviridae</taxon>
        <taxon>Phikzvirus</taxon>
        <taxon>Phikzvirus SL2</taxon>
    </lineage>
</organism>
<accession>A0A2D1GQR7</accession>
<dbReference type="Proteomes" id="UP000242032">
    <property type="component" value="Segment"/>
</dbReference>
<name>A0A2D1GQR7_9CAUD</name>
<proteinExistence type="predicted"/>
<gene>
    <name evidence="1" type="ORF">SL2_091</name>
</gene>
<evidence type="ECO:0000313" key="2">
    <source>
        <dbReference type="Proteomes" id="UP000242032"/>
    </source>
</evidence>
<dbReference type="EMBL" id="MF805716">
    <property type="protein sequence ID" value="ATN94668.1"/>
    <property type="molecule type" value="Genomic_DNA"/>
</dbReference>